<keyword evidence="1 5" id="KW-0413">Isomerase</keyword>
<keyword evidence="1" id="KW-0697">Rotamase</keyword>
<dbReference type="Pfam" id="PF00639">
    <property type="entry name" value="Rotamase"/>
    <property type="match status" value="1"/>
</dbReference>
<dbReference type="PROSITE" id="PS50198">
    <property type="entry name" value="PPIC_PPIASE_2"/>
    <property type="match status" value="1"/>
</dbReference>
<evidence type="ECO:0000313" key="6">
    <source>
        <dbReference type="Proteomes" id="UP000038009"/>
    </source>
</evidence>
<dbReference type="AlphaFoldDB" id="A0A0N1HSF6"/>
<sequence length="437" mass="46773">MSGFQAHVARLARAAETATRENEQKPPAVAVVLNETAQSLPPHIIAATDPVKLNKQAPIFRCPAWAGLPSRPYHLHCERGGVPFPALGLHRFPYYLFGKNNVCDYVLEHPSVSFVHAALIFNKEHECFVLLDLGSTNGTRLQGKRLEARKPVPITVGSFIQFGYSTRTYELRAGTATAVKRKRGEEGEIGEAATEVQKHDRTESEGHKPATSSTPLASFSSAALGGLPAPAATSENASTSTARLASEIHPATEDAVGRVAETATLQPPPSAAAPSVPETPKTEPVLAHQSKDGGQPSAPSAAESVTASAPAAIHLYQLVIKHKDVDNPVSRGRCKGEVITRSKADALEMARFILKAHNDQVPPVAALGFSPWTVEEFVNAVKEYCEVSSKKKAGDLGMVEKGTFSAAIDEAAFRLHRGEVSVPVETQLGIHLLFRCD</sequence>
<feature type="compositionally biased region" description="Low complexity" evidence="2">
    <location>
        <begin position="220"/>
        <end position="242"/>
    </location>
</feature>
<dbReference type="EMBL" id="LJSK01000356">
    <property type="protein sequence ID" value="KPI83565.1"/>
    <property type="molecule type" value="Genomic_DNA"/>
</dbReference>
<dbReference type="SMART" id="SM00240">
    <property type="entry name" value="FHA"/>
    <property type="match status" value="1"/>
</dbReference>
<dbReference type="FunFam" id="2.60.200.20:FF:000019">
    <property type="entry name" value="Nuclear inhibitor of protein phosphatase"/>
    <property type="match status" value="1"/>
</dbReference>
<organism evidence="5 6">
    <name type="scientific">Leptomonas seymouri</name>
    <dbReference type="NCBI Taxonomy" id="5684"/>
    <lineage>
        <taxon>Eukaryota</taxon>
        <taxon>Discoba</taxon>
        <taxon>Euglenozoa</taxon>
        <taxon>Kinetoplastea</taxon>
        <taxon>Metakinetoplastina</taxon>
        <taxon>Trypanosomatida</taxon>
        <taxon>Trypanosomatidae</taxon>
        <taxon>Leishmaniinae</taxon>
        <taxon>Leptomonas</taxon>
    </lineage>
</organism>
<name>A0A0N1HSF6_LEPSE</name>
<dbReference type="Proteomes" id="UP000038009">
    <property type="component" value="Unassembled WGS sequence"/>
</dbReference>
<reference evidence="5 6" key="1">
    <citation type="journal article" date="2015" name="PLoS Pathog.">
        <title>Leptomonas seymouri: Adaptations to the Dixenous Life Cycle Analyzed by Genome Sequencing, Transcriptome Profiling and Co-infection with Leishmania donovani.</title>
        <authorList>
            <person name="Kraeva N."/>
            <person name="Butenko A."/>
            <person name="Hlavacova J."/>
            <person name="Kostygov A."/>
            <person name="Myskova J."/>
            <person name="Grybchuk D."/>
            <person name="Lestinova T."/>
            <person name="Votypka J."/>
            <person name="Volf P."/>
            <person name="Opperdoes F."/>
            <person name="Flegontov P."/>
            <person name="Lukes J."/>
            <person name="Yurchenko V."/>
        </authorList>
    </citation>
    <scope>NUCLEOTIDE SEQUENCE [LARGE SCALE GENOMIC DNA]</scope>
    <source>
        <strain evidence="5 6">ATCC 30220</strain>
    </source>
</reference>
<dbReference type="InterPro" id="IPR008984">
    <property type="entry name" value="SMAD_FHA_dom_sf"/>
</dbReference>
<protein>
    <submittedName>
        <fullName evidence="5">Peptidyl-prolyl cis-trans isomerase putative (PAR45)</fullName>
    </submittedName>
</protein>
<feature type="region of interest" description="Disordered" evidence="2">
    <location>
        <begin position="265"/>
        <end position="305"/>
    </location>
</feature>
<dbReference type="Gene3D" id="2.60.200.20">
    <property type="match status" value="1"/>
</dbReference>
<feature type="compositionally biased region" description="Basic and acidic residues" evidence="2">
    <location>
        <begin position="196"/>
        <end position="208"/>
    </location>
</feature>
<gene>
    <name evidence="5" type="ORF">ABL78_7404</name>
</gene>
<dbReference type="OrthoDB" id="2530521at2759"/>
<proteinExistence type="predicted"/>
<evidence type="ECO:0000313" key="5">
    <source>
        <dbReference type="EMBL" id="KPI83565.1"/>
    </source>
</evidence>
<accession>A0A0N1HSF6</accession>
<feature type="domain" description="FHA" evidence="3">
    <location>
        <begin position="95"/>
        <end position="146"/>
    </location>
</feature>
<dbReference type="VEuPathDB" id="TriTrypDB:Lsey_0356_0070"/>
<dbReference type="InterPro" id="IPR050923">
    <property type="entry name" value="Cell_Proc_Reg/RNA_Proc"/>
</dbReference>
<dbReference type="PANTHER" id="PTHR23308">
    <property type="entry name" value="NUCLEAR INHIBITOR OF PROTEIN PHOSPHATASE-1"/>
    <property type="match status" value="1"/>
</dbReference>
<feature type="domain" description="PpiC" evidence="4">
    <location>
        <begin position="310"/>
        <end position="437"/>
    </location>
</feature>
<dbReference type="GO" id="GO:0003755">
    <property type="term" value="F:peptidyl-prolyl cis-trans isomerase activity"/>
    <property type="evidence" value="ECO:0007669"/>
    <property type="project" value="UniProtKB-KW"/>
</dbReference>
<dbReference type="OMA" id="THKLEMN"/>
<dbReference type="Pfam" id="PF00498">
    <property type="entry name" value="FHA"/>
    <property type="match status" value="1"/>
</dbReference>
<feature type="compositionally biased region" description="Polar residues" evidence="2">
    <location>
        <begin position="210"/>
        <end position="219"/>
    </location>
</feature>
<keyword evidence="6" id="KW-1185">Reference proteome</keyword>
<feature type="compositionally biased region" description="Low complexity" evidence="2">
    <location>
        <begin position="296"/>
        <end position="305"/>
    </location>
</feature>
<dbReference type="SUPFAM" id="SSF49879">
    <property type="entry name" value="SMAD/FHA domain"/>
    <property type="match status" value="1"/>
</dbReference>
<feature type="region of interest" description="Disordered" evidence="2">
    <location>
        <begin position="177"/>
        <end position="243"/>
    </location>
</feature>
<evidence type="ECO:0000259" key="3">
    <source>
        <dbReference type="PROSITE" id="PS50006"/>
    </source>
</evidence>
<evidence type="ECO:0000256" key="2">
    <source>
        <dbReference type="SAM" id="MobiDB-lite"/>
    </source>
</evidence>
<dbReference type="InterPro" id="IPR000297">
    <property type="entry name" value="PPIase_PpiC"/>
</dbReference>
<comment type="caution">
    <text evidence="5">The sequence shown here is derived from an EMBL/GenBank/DDBJ whole genome shotgun (WGS) entry which is preliminary data.</text>
</comment>
<evidence type="ECO:0000259" key="4">
    <source>
        <dbReference type="PROSITE" id="PS50198"/>
    </source>
</evidence>
<dbReference type="SUPFAM" id="SSF54534">
    <property type="entry name" value="FKBP-like"/>
    <property type="match status" value="1"/>
</dbReference>
<dbReference type="InterPro" id="IPR046357">
    <property type="entry name" value="PPIase_dom_sf"/>
</dbReference>
<dbReference type="PROSITE" id="PS50006">
    <property type="entry name" value="FHA_DOMAIN"/>
    <property type="match status" value="1"/>
</dbReference>
<dbReference type="InterPro" id="IPR000253">
    <property type="entry name" value="FHA_dom"/>
</dbReference>
<dbReference type="Gene3D" id="3.10.50.40">
    <property type="match status" value="1"/>
</dbReference>
<evidence type="ECO:0000256" key="1">
    <source>
        <dbReference type="PROSITE-ProRule" id="PRU00278"/>
    </source>
</evidence>